<proteinExistence type="predicted"/>
<dbReference type="EMBL" id="CAUEEQ010026008">
    <property type="protein sequence ID" value="CAJ0946831.1"/>
    <property type="molecule type" value="Genomic_DNA"/>
</dbReference>
<keyword evidence="4" id="KW-1185">Reference proteome</keyword>
<comment type="caution">
    <text evidence="3">The sequence shown here is derived from an EMBL/GenBank/DDBJ whole genome shotgun (WGS) entry which is preliminary data.</text>
</comment>
<organism evidence="3 4">
    <name type="scientific">Ranitomeya imitator</name>
    <name type="common">mimic poison frog</name>
    <dbReference type="NCBI Taxonomy" id="111125"/>
    <lineage>
        <taxon>Eukaryota</taxon>
        <taxon>Metazoa</taxon>
        <taxon>Chordata</taxon>
        <taxon>Craniata</taxon>
        <taxon>Vertebrata</taxon>
        <taxon>Euteleostomi</taxon>
        <taxon>Amphibia</taxon>
        <taxon>Batrachia</taxon>
        <taxon>Anura</taxon>
        <taxon>Neobatrachia</taxon>
        <taxon>Hyloidea</taxon>
        <taxon>Dendrobatidae</taxon>
        <taxon>Dendrobatinae</taxon>
        <taxon>Ranitomeya</taxon>
    </lineage>
</organism>
<sequence>MNNGAVDAVLTRIRCPICKNTRSDACRSHKAQGEARWYDVYAASPQKESQPHEKPLNRRNKLPDKSTRGFCTAKMSSRGKFYETYGSSGIFHLYRKNFRSVCERFVETYTELQKTGEVAEDKLFDEASKALLAEGIILRRAGYSGVFVPRPLSSTLLGSKERGEYVVSCGSNYQKTASSAREYLRLPTPITDNRLEGRVSDLE</sequence>
<evidence type="ECO:0000313" key="3">
    <source>
        <dbReference type="EMBL" id="CAJ0946831.1"/>
    </source>
</evidence>
<dbReference type="Proteomes" id="UP001176940">
    <property type="component" value="Unassembled WGS sequence"/>
</dbReference>
<feature type="compositionally biased region" description="Basic and acidic residues" evidence="1">
    <location>
        <begin position="49"/>
        <end position="67"/>
    </location>
</feature>
<evidence type="ECO:0000313" key="4">
    <source>
        <dbReference type="Proteomes" id="UP001176940"/>
    </source>
</evidence>
<gene>
    <name evidence="3" type="ORF">RIMI_LOCUS11473684</name>
</gene>
<dbReference type="PANTHER" id="PTHR15925">
    <property type="entry name" value="MITOCHONDRIAL RIBOSOMAL PROTEIN S23"/>
    <property type="match status" value="1"/>
</dbReference>
<dbReference type="PANTHER" id="PTHR15925:SF2">
    <property type="entry name" value="SMALL RIBOSOMAL SUBUNIT PROTEIN MS23"/>
    <property type="match status" value="1"/>
</dbReference>
<accession>A0ABN9LP03</accession>
<reference evidence="3" key="1">
    <citation type="submission" date="2023-07" db="EMBL/GenBank/DDBJ databases">
        <authorList>
            <person name="Stuckert A."/>
        </authorList>
    </citation>
    <scope>NUCLEOTIDE SEQUENCE</scope>
</reference>
<evidence type="ECO:0000259" key="2">
    <source>
        <dbReference type="Pfam" id="PF10484"/>
    </source>
</evidence>
<evidence type="ECO:0000256" key="1">
    <source>
        <dbReference type="SAM" id="MobiDB-lite"/>
    </source>
</evidence>
<dbReference type="InterPro" id="IPR023611">
    <property type="entry name" value="mS23_dom_met"/>
</dbReference>
<feature type="region of interest" description="Disordered" evidence="1">
    <location>
        <begin position="44"/>
        <end position="70"/>
    </location>
</feature>
<dbReference type="InterPro" id="IPR019520">
    <property type="entry name" value="Ribosomal_mS23_met"/>
</dbReference>
<name>A0ABN9LP03_9NEOB</name>
<protein>
    <recommendedName>
        <fullName evidence="2">Small ribosomal subunit protein mS23 conserved domain-containing protein</fullName>
    </recommendedName>
</protein>
<dbReference type="Pfam" id="PF10484">
    <property type="entry name" value="MRP-S23"/>
    <property type="match status" value="1"/>
</dbReference>
<feature type="domain" description="Small ribosomal subunit protein mS23 conserved" evidence="2">
    <location>
        <begin position="36"/>
        <end position="135"/>
    </location>
</feature>